<evidence type="ECO:0000256" key="1">
    <source>
        <dbReference type="SAM" id="Phobius"/>
    </source>
</evidence>
<gene>
    <name evidence="3" type="ordered locus">Spiaf_0151</name>
</gene>
<feature type="transmembrane region" description="Helical" evidence="1">
    <location>
        <begin position="385"/>
        <end position="404"/>
    </location>
</feature>
<feature type="transmembrane region" description="Helical" evidence="1">
    <location>
        <begin position="211"/>
        <end position="234"/>
    </location>
</feature>
<evidence type="ECO:0000313" key="4">
    <source>
        <dbReference type="Proteomes" id="UP000007383"/>
    </source>
</evidence>
<feature type="transmembrane region" description="Helical" evidence="1">
    <location>
        <begin position="7"/>
        <end position="30"/>
    </location>
</feature>
<dbReference type="InterPro" id="IPR014529">
    <property type="entry name" value="UCP026631"/>
</dbReference>
<name>H9UFG7_SPIAZ</name>
<dbReference type="HOGENOM" id="CLU_024617_4_2_12"/>
<sequence length="503" mass="54887">MSERLHWYAIVHRSVSATAGIIPFLLIPIFLTSPEDFRPLRLLLALGFLIALLLPALGWNTVWWRRFRYSADSGGIQLTWGIVIRRQRSAALDRIQRVTTTTGPVMRRLGVTSLHIETAGGSEEPEIHLPSVSREEARRLQQLLSPLQQADGDEIYGGETSASEIASGALSDSGLSDGVPAATIGDAVASLSPDRRTAAVADFRLRLRDMIIAGFTSGGALAILGVLIVAYVELRSAVPEEWEHRVLALFPNPVWAAAAILAVLLAISWCIASLLQIEAFWGFHAVRRGGHISIRRGLISERTTELDVSRIHAVTVVEAPLRALLGRATVKLQVAGQSGSMGMDSAKLLPIVPRTEIPAAISALLPEYAVEQPLTPLPPSAFWGYLLRGLPTAVLLAAAGGYFLHPLFWLFPMVALLWAFAAWRDGGMSGVQVLALRRRLWSRRTMILHRRRVQAVEELRSPLQRLLGLASLRVYAAAGSMTVHGLALPTVSRAAAWVYREQG</sequence>
<dbReference type="STRING" id="889378.Spiaf_0151"/>
<feature type="domain" description="YdbS-like PH" evidence="2">
    <location>
        <begin position="64"/>
        <end position="143"/>
    </location>
</feature>
<evidence type="ECO:0000313" key="3">
    <source>
        <dbReference type="EMBL" id="AFG36260.1"/>
    </source>
</evidence>
<keyword evidence="1" id="KW-0472">Membrane</keyword>
<dbReference type="PIRSF" id="PIRSF026631">
    <property type="entry name" value="UCP026631"/>
    <property type="match status" value="1"/>
</dbReference>
<dbReference type="PANTHER" id="PTHR34473">
    <property type="entry name" value="UPF0699 TRANSMEMBRANE PROTEIN YDBS"/>
    <property type="match status" value="1"/>
</dbReference>
<keyword evidence="4" id="KW-1185">Reference proteome</keyword>
<dbReference type="EMBL" id="CP003282">
    <property type="protein sequence ID" value="AFG36260.1"/>
    <property type="molecule type" value="Genomic_DNA"/>
</dbReference>
<reference evidence="4" key="1">
    <citation type="journal article" date="2013" name="Stand. Genomic Sci.">
        <title>Complete genome sequence of the halophilic bacterium Spirochaeta africana type strain (Z-7692(T)) from the alkaline Lake Magadi in the East African Rift.</title>
        <authorList>
            <person name="Liolos K."/>
            <person name="Abt B."/>
            <person name="Scheuner C."/>
            <person name="Teshima H."/>
            <person name="Held B."/>
            <person name="Lapidus A."/>
            <person name="Nolan M."/>
            <person name="Lucas S."/>
            <person name="Deshpande S."/>
            <person name="Cheng J.F."/>
            <person name="Tapia R."/>
            <person name="Goodwin L.A."/>
            <person name="Pitluck S."/>
            <person name="Pagani I."/>
            <person name="Ivanova N."/>
            <person name="Mavromatis K."/>
            <person name="Mikhailova N."/>
            <person name="Huntemann M."/>
            <person name="Pati A."/>
            <person name="Chen A."/>
            <person name="Palaniappan K."/>
            <person name="Land M."/>
            <person name="Rohde M."/>
            <person name="Tindall B.J."/>
            <person name="Detter J.C."/>
            <person name="Goker M."/>
            <person name="Bristow J."/>
            <person name="Eisen J.A."/>
            <person name="Markowitz V."/>
            <person name="Hugenholtz P."/>
            <person name="Woyke T."/>
            <person name="Klenk H.P."/>
            <person name="Kyrpides N.C."/>
        </authorList>
    </citation>
    <scope>NUCLEOTIDE SEQUENCE</scope>
    <source>
        <strain evidence="4">ATCC 700263 / DSM 8902 / Z-7692</strain>
    </source>
</reference>
<feature type="transmembrane region" description="Helical" evidence="1">
    <location>
        <begin position="42"/>
        <end position="63"/>
    </location>
</feature>
<dbReference type="Pfam" id="PF03703">
    <property type="entry name" value="bPH_2"/>
    <property type="match status" value="3"/>
</dbReference>
<accession>H9UFG7</accession>
<dbReference type="RefSeq" id="WP_014454258.1">
    <property type="nucleotide sequence ID" value="NC_017098.1"/>
</dbReference>
<dbReference type="KEGG" id="sfc:Spiaf_0151"/>
<feature type="transmembrane region" description="Helical" evidence="1">
    <location>
        <begin position="410"/>
        <end position="436"/>
    </location>
</feature>
<dbReference type="InterPro" id="IPR005182">
    <property type="entry name" value="YdbS-like_PH"/>
</dbReference>
<feature type="transmembrane region" description="Helical" evidence="1">
    <location>
        <begin position="254"/>
        <end position="275"/>
    </location>
</feature>
<dbReference type="AlphaFoldDB" id="H9UFG7"/>
<organism evidence="3 4">
    <name type="scientific">Spirochaeta africana (strain ATCC 700263 / DSM 8902 / Z-7692)</name>
    <dbReference type="NCBI Taxonomy" id="889378"/>
    <lineage>
        <taxon>Bacteria</taxon>
        <taxon>Pseudomonadati</taxon>
        <taxon>Spirochaetota</taxon>
        <taxon>Spirochaetia</taxon>
        <taxon>Spirochaetales</taxon>
        <taxon>Spirochaetaceae</taxon>
        <taxon>Spirochaeta</taxon>
    </lineage>
</organism>
<feature type="domain" description="YdbS-like PH" evidence="2">
    <location>
        <begin position="434"/>
        <end position="497"/>
    </location>
</feature>
<dbReference type="Proteomes" id="UP000007383">
    <property type="component" value="Chromosome"/>
</dbReference>
<feature type="domain" description="YdbS-like PH" evidence="2">
    <location>
        <begin position="286"/>
        <end position="347"/>
    </location>
</feature>
<evidence type="ECO:0000259" key="2">
    <source>
        <dbReference type="Pfam" id="PF03703"/>
    </source>
</evidence>
<dbReference type="eggNOG" id="COG3428">
    <property type="taxonomic scope" value="Bacteria"/>
</dbReference>
<keyword evidence="1" id="KW-0812">Transmembrane</keyword>
<protein>
    <submittedName>
        <fullName evidence="3">Putative membrane protein</fullName>
    </submittedName>
</protein>
<dbReference type="PANTHER" id="PTHR34473:SF2">
    <property type="entry name" value="UPF0699 TRANSMEMBRANE PROTEIN YDBT"/>
    <property type="match status" value="1"/>
</dbReference>
<keyword evidence="1" id="KW-1133">Transmembrane helix</keyword>
<dbReference type="PATRIC" id="fig|889378.3.peg.154"/>
<proteinExistence type="predicted"/>